<dbReference type="GO" id="GO:0031123">
    <property type="term" value="P:RNA 3'-end processing"/>
    <property type="evidence" value="ECO:0007669"/>
    <property type="project" value="TreeGrafter"/>
</dbReference>
<dbReference type="PANTHER" id="PTHR12271:SF40">
    <property type="entry name" value="POLY(A) RNA POLYMERASE GLD2"/>
    <property type="match status" value="1"/>
</dbReference>
<evidence type="ECO:0000313" key="3">
    <source>
        <dbReference type="Proteomes" id="UP001412239"/>
    </source>
</evidence>
<feature type="non-terminal residue" evidence="2">
    <location>
        <position position="1"/>
    </location>
</feature>
<reference evidence="2" key="1">
    <citation type="submission" date="2015-10" db="EMBL/GenBank/DDBJ databases">
        <authorList>
            <person name="Regsiter A."/>
            <person name="william w."/>
        </authorList>
    </citation>
    <scope>NUCLEOTIDE SEQUENCE</scope>
    <source>
        <strain evidence="2">Montdore</strain>
    </source>
</reference>
<gene>
    <name evidence="2" type="ORF">GSTUAT00007951001</name>
</gene>
<dbReference type="AlphaFoldDB" id="A0A292PMF9"/>
<dbReference type="GO" id="GO:0010605">
    <property type="term" value="P:negative regulation of macromolecule metabolic process"/>
    <property type="evidence" value="ECO:0007669"/>
    <property type="project" value="UniProtKB-ARBA"/>
</dbReference>
<name>A0A292PMF9_9PEZI</name>
<dbReference type="Pfam" id="PF22600">
    <property type="entry name" value="MTPAP-like_central"/>
    <property type="match status" value="1"/>
</dbReference>
<accession>A0A292PMF9</accession>
<feature type="domain" description="Poly(A) RNA polymerase mitochondrial-like central palm" evidence="1">
    <location>
        <begin position="1"/>
        <end position="100"/>
    </location>
</feature>
<dbReference type="Gene3D" id="1.10.1410.10">
    <property type="match status" value="1"/>
</dbReference>
<dbReference type="SUPFAM" id="SSF81301">
    <property type="entry name" value="Nucleotidyltransferase"/>
    <property type="match status" value="1"/>
</dbReference>
<dbReference type="PANTHER" id="PTHR12271">
    <property type="entry name" value="POLY A POLYMERASE CID PAP -RELATED"/>
    <property type="match status" value="1"/>
</dbReference>
<sequence length="121" mass="13848">STIAGFEITKSDLDVVLVSPYLEDFFCTPDKSDESNSLLHNLAKEFQSVGFEVTLLLKTRVPIMKLALKATHENSIDLSCDIGFNNYLRVDNTRTLQIHSRCDARVKQMVVFIKWWAEKTH</sequence>
<dbReference type="EMBL" id="LN891156">
    <property type="protein sequence ID" value="CUS07971.1"/>
    <property type="molecule type" value="Genomic_DNA"/>
</dbReference>
<dbReference type="InterPro" id="IPR054708">
    <property type="entry name" value="MTPAP-like_central"/>
</dbReference>
<protein>
    <recommendedName>
        <fullName evidence="1">Poly(A) RNA polymerase mitochondrial-like central palm domain-containing protein</fullName>
    </recommendedName>
</protein>
<organism evidence="2 3">
    <name type="scientific">Tuber aestivum</name>
    <name type="common">summer truffle</name>
    <dbReference type="NCBI Taxonomy" id="59557"/>
    <lineage>
        <taxon>Eukaryota</taxon>
        <taxon>Fungi</taxon>
        <taxon>Dikarya</taxon>
        <taxon>Ascomycota</taxon>
        <taxon>Pezizomycotina</taxon>
        <taxon>Pezizomycetes</taxon>
        <taxon>Pezizales</taxon>
        <taxon>Tuberaceae</taxon>
        <taxon>Tuber</taxon>
    </lineage>
</organism>
<dbReference type="InterPro" id="IPR043519">
    <property type="entry name" value="NT_sf"/>
</dbReference>
<dbReference type="GO" id="GO:0050265">
    <property type="term" value="F:RNA uridylyltransferase activity"/>
    <property type="evidence" value="ECO:0007669"/>
    <property type="project" value="TreeGrafter"/>
</dbReference>
<evidence type="ECO:0000313" key="2">
    <source>
        <dbReference type="EMBL" id="CUS07971.1"/>
    </source>
</evidence>
<keyword evidence="3" id="KW-1185">Reference proteome</keyword>
<dbReference type="Gene3D" id="3.30.460.10">
    <property type="entry name" value="Beta Polymerase, domain 2"/>
    <property type="match status" value="1"/>
</dbReference>
<evidence type="ECO:0000259" key="1">
    <source>
        <dbReference type="Pfam" id="PF22600"/>
    </source>
</evidence>
<proteinExistence type="predicted"/>
<dbReference type="Proteomes" id="UP001412239">
    <property type="component" value="Unassembled WGS sequence"/>
</dbReference>